<dbReference type="SUPFAM" id="SSF56672">
    <property type="entry name" value="DNA/RNA polymerases"/>
    <property type="match status" value="1"/>
</dbReference>
<proteinExistence type="predicted"/>
<dbReference type="AlphaFoldDB" id="A0A9P6XXD2"/>
<dbReference type="CDD" id="cd01650">
    <property type="entry name" value="RT_nLTR_like"/>
    <property type="match status" value="1"/>
</dbReference>
<protein>
    <recommendedName>
        <fullName evidence="1">Reverse transcriptase domain-containing protein</fullName>
    </recommendedName>
</protein>
<dbReference type="InterPro" id="IPR043502">
    <property type="entry name" value="DNA/RNA_pol_sf"/>
</dbReference>
<reference evidence="2" key="1">
    <citation type="journal article" date="2020" name="Microb. Genom.">
        <title>Genetic diversity of clinical and environmental Mucorales isolates obtained from an investigation of mucormycosis cases among solid organ transplant recipients.</title>
        <authorList>
            <person name="Nguyen M.H."/>
            <person name="Kaul D."/>
            <person name="Muto C."/>
            <person name="Cheng S.J."/>
            <person name="Richter R.A."/>
            <person name="Bruno V.M."/>
            <person name="Liu G."/>
            <person name="Beyhan S."/>
            <person name="Sundermann A.J."/>
            <person name="Mounaud S."/>
            <person name="Pasculle A.W."/>
            <person name="Nierman W.C."/>
            <person name="Driscoll E."/>
            <person name="Cumbie R."/>
            <person name="Clancy C.J."/>
            <person name="Dupont C.L."/>
        </authorList>
    </citation>
    <scope>NUCLEOTIDE SEQUENCE</scope>
    <source>
        <strain evidence="2">GL16</strain>
    </source>
</reference>
<evidence type="ECO:0000313" key="2">
    <source>
        <dbReference type="EMBL" id="KAG1534244.1"/>
    </source>
</evidence>
<dbReference type="PANTHER" id="PTHR19446">
    <property type="entry name" value="REVERSE TRANSCRIPTASES"/>
    <property type="match status" value="1"/>
</dbReference>
<evidence type="ECO:0000259" key="1">
    <source>
        <dbReference type="PROSITE" id="PS50878"/>
    </source>
</evidence>
<sequence>MQEPDCLYGKFISERMTPFKEHLLTFLDPCRESYNSKPDFDELATTFTDIIHSCLDDSVGRRTPKSTNNAWFWTPDLQFEFDYRERCRLHWKRAAGVEKAMRWDTFTAACRRFKLALQRRRRVTWKQFCQKLSSGPLHETTSIIRKIRRNRTSTPQFAHPEGTSAAAQVMADHFRQVFSGSFLPQNRYPAPPIPDGPHPTDSSSCPIDIETVREALVRRLSRRKAPGVDQMRTEMLLPVVKDIVPVLTALYQLCWRWSSVPKSWCVAQIVPIYKKGDPLDPANFRPISLTSILRKLLELCLQSSLEDSAPPLDIVQGGFRRRRSALDQALCLHELCRQHAEDHFGEPPVLAFLDIKSAYDTVDRAVIWRALETHVSEPMLGILQSLFDNVSVQVLLGGHSSRSFWPRTGVLQGSILSPFLYSIYINGLPSVLRSVTIPTSSRVFDSMPRFEHSGLWLNSLLYADDVVIIGAPDTMPRLLRAAENHSRSLGYRWNPAKCVVLNPPNAHGARPLKLYGTEIPSSNSFTYLGIPFSIKGAIDTKLLLQRNVASGLAAMRNTLQVLSLRTSSFSRLTSSRLYATFVRPCFEYGLCLCLFTVKELELLEKGQDFCLRIAFGGHKTTSTAVFKHITNLPSMTERAHILGFKFIVRAYHLESDSLLGSLLSFLETAPKSKRFRWPTLTRVNPIWTKPSLCGALSSNSDRLDYFATSKNMKLSILLLREQFLHKKLNTPKPPVLLSACRIQLGVDPILTLPMLNSDRSRLLRWRMGWLPGRPPPCSCGSVNASRSHLIVCLNVASRLQVSPGSRPNPLDYVINQLPKVIPAYPSPQLAERWSVWWPAVCSILLDIDRICHPDGGFCNEAADTSGRLLLDKLQSPSSNNSS</sequence>
<dbReference type="Pfam" id="PF00078">
    <property type="entry name" value="RVT_1"/>
    <property type="match status" value="1"/>
</dbReference>
<comment type="caution">
    <text evidence="2">The sequence shown here is derived from an EMBL/GenBank/DDBJ whole genome shotgun (WGS) entry which is preliminary data.</text>
</comment>
<dbReference type="Proteomes" id="UP000717996">
    <property type="component" value="Unassembled WGS sequence"/>
</dbReference>
<organism evidence="2 3">
    <name type="scientific">Rhizopus oryzae</name>
    <name type="common">Mucormycosis agent</name>
    <name type="synonym">Rhizopus arrhizus var. delemar</name>
    <dbReference type="NCBI Taxonomy" id="64495"/>
    <lineage>
        <taxon>Eukaryota</taxon>
        <taxon>Fungi</taxon>
        <taxon>Fungi incertae sedis</taxon>
        <taxon>Mucoromycota</taxon>
        <taxon>Mucoromycotina</taxon>
        <taxon>Mucoromycetes</taxon>
        <taxon>Mucorales</taxon>
        <taxon>Mucorineae</taxon>
        <taxon>Rhizopodaceae</taxon>
        <taxon>Rhizopus</taxon>
    </lineage>
</organism>
<feature type="domain" description="Reverse transcriptase" evidence="1">
    <location>
        <begin position="253"/>
        <end position="532"/>
    </location>
</feature>
<evidence type="ECO:0000313" key="3">
    <source>
        <dbReference type="Proteomes" id="UP000717996"/>
    </source>
</evidence>
<name>A0A9P6XXD2_RHIOR</name>
<dbReference type="InterPro" id="IPR000477">
    <property type="entry name" value="RT_dom"/>
</dbReference>
<dbReference type="PROSITE" id="PS50878">
    <property type="entry name" value="RT_POL"/>
    <property type="match status" value="1"/>
</dbReference>
<dbReference type="EMBL" id="JAANIT010003372">
    <property type="protein sequence ID" value="KAG1534244.1"/>
    <property type="molecule type" value="Genomic_DNA"/>
</dbReference>
<gene>
    <name evidence="2" type="ORF">G6F51_012204</name>
</gene>
<accession>A0A9P6XXD2</accession>